<organism evidence="1 2">
    <name type="scientific">Halarsenatibacter silvermanii</name>
    <dbReference type="NCBI Taxonomy" id="321763"/>
    <lineage>
        <taxon>Bacteria</taxon>
        <taxon>Bacillati</taxon>
        <taxon>Bacillota</taxon>
        <taxon>Clostridia</taxon>
        <taxon>Halanaerobiales</taxon>
        <taxon>Halarsenatibacteraceae</taxon>
        <taxon>Halarsenatibacter</taxon>
    </lineage>
</organism>
<dbReference type="RefSeq" id="WP_089761119.1">
    <property type="nucleotide sequence ID" value="NZ_FNGO01000018.1"/>
</dbReference>
<accession>A0A1G9QXC1</accession>
<proteinExistence type="predicted"/>
<sequence length="106" mass="12620">MAKEEIPEVTIRVRKGRTKISIDEKNHFSYPSPKFKSYVRREFRKRFSHRPGEDEDKEDLKQDIEEFLRECVKKGIIMNEKKLDNLYRGGLHPGGPRYNTSSYIKC</sequence>
<keyword evidence="2" id="KW-1185">Reference proteome</keyword>
<name>A0A1G9QXC1_9FIRM</name>
<dbReference type="Proteomes" id="UP000199476">
    <property type="component" value="Unassembled WGS sequence"/>
</dbReference>
<evidence type="ECO:0000313" key="2">
    <source>
        <dbReference type="Proteomes" id="UP000199476"/>
    </source>
</evidence>
<gene>
    <name evidence="1" type="ORF">SAMN04488692_11840</name>
</gene>
<dbReference type="EMBL" id="FNGO01000018">
    <property type="protein sequence ID" value="SDM14875.1"/>
    <property type="molecule type" value="Genomic_DNA"/>
</dbReference>
<reference evidence="1 2" key="1">
    <citation type="submission" date="2016-10" db="EMBL/GenBank/DDBJ databases">
        <authorList>
            <person name="de Groot N.N."/>
        </authorList>
    </citation>
    <scope>NUCLEOTIDE SEQUENCE [LARGE SCALE GENOMIC DNA]</scope>
    <source>
        <strain evidence="1 2">SLAS-1</strain>
    </source>
</reference>
<evidence type="ECO:0000313" key="1">
    <source>
        <dbReference type="EMBL" id="SDM14875.1"/>
    </source>
</evidence>
<protein>
    <submittedName>
        <fullName evidence="1">Uncharacterized protein</fullName>
    </submittedName>
</protein>
<dbReference type="AlphaFoldDB" id="A0A1G9QXC1"/>